<accession>A0A645JKC5</accession>
<dbReference type="InterPro" id="IPR003018">
    <property type="entry name" value="GAF"/>
</dbReference>
<dbReference type="Gene3D" id="3.30.450.40">
    <property type="match status" value="1"/>
</dbReference>
<comment type="caution">
    <text evidence="2">The sequence shown here is derived from an EMBL/GenBank/DDBJ whole genome shotgun (WGS) entry which is preliminary data.</text>
</comment>
<dbReference type="Pfam" id="PF01590">
    <property type="entry name" value="GAF"/>
    <property type="match status" value="1"/>
</dbReference>
<evidence type="ECO:0000313" key="2">
    <source>
        <dbReference type="EMBL" id="MPN64128.1"/>
    </source>
</evidence>
<dbReference type="InterPro" id="IPR029016">
    <property type="entry name" value="GAF-like_dom_sf"/>
</dbReference>
<feature type="domain" description="GAF" evidence="1">
    <location>
        <begin position="5"/>
        <end position="94"/>
    </location>
</feature>
<dbReference type="SUPFAM" id="SSF55781">
    <property type="entry name" value="GAF domain-like"/>
    <property type="match status" value="1"/>
</dbReference>
<reference evidence="2" key="1">
    <citation type="submission" date="2019-08" db="EMBL/GenBank/DDBJ databases">
        <authorList>
            <person name="Kucharzyk K."/>
            <person name="Murdoch R.W."/>
            <person name="Higgins S."/>
            <person name="Loffler F."/>
        </authorList>
    </citation>
    <scope>NUCLEOTIDE SEQUENCE</scope>
</reference>
<protein>
    <recommendedName>
        <fullName evidence="1">GAF domain-containing protein</fullName>
    </recommendedName>
</protein>
<dbReference type="EMBL" id="VSSQ01144582">
    <property type="protein sequence ID" value="MPN64128.1"/>
    <property type="molecule type" value="Genomic_DNA"/>
</dbReference>
<sequence length="129" mass="14033">MVAAHAAITGNTVNVADAYAARGFDFSGMRQFDERNGYRSISFLTVPMKNHEVEVIGVLQLINAINVLTGQVTPFSPADQRLAESLASQAAVALSNRQLVHQVGSRLRILHQAHQPSHRRNVAYTGGHC</sequence>
<evidence type="ECO:0000259" key="1">
    <source>
        <dbReference type="Pfam" id="PF01590"/>
    </source>
</evidence>
<organism evidence="2">
    <name type="scientific">bioreactor metagenome</name>
    <dbReference type="NCBI Taxonomy" id="1076179"/>
    <lineage>
        <taxon>unclassified sequences</taxon>
        <taxon>metagenomes</taxon>
        <taxon>ecological metagenomes</taxon>
    </lineage>
</organism>
<dbReference type="AlphaFoldDB" id="A0A645JKC5"/>
<proteinExistence type="predicted"/>
<gene>
    <name evidence="2" type="ORF">SDC9_211899</name>
</gene>
<name>A0A645JKC5_9ZZZZ</name>